<evidence type="ECO:0000313" key="10">
    <source>
        <dbReference type="Proteomes" id="UP000541558"/>
    </source>
</evidence>
<dbReference type="FunFam" id="2.130.10.10:FF:000157">
    <property type="entry name" value="WD repeat domain 3"/>
    <property type="match status" value="1"/>
</dbReference>
<feature type="repeat" description="WD" evidence="6">
    <location>
        <begin position="55"/>
        <end position="96"/>
    </location>
</feature>
<dbReference type="InterPro" id="IPR036322">
    <property type="entry name" value="WD40_repeat_dom_sf"/>
</dbReference>
<name>A0A8H5C1R8_9AGAR</name>
<feature type="compositionally biased region" description="Basic and acidic residues" evidence="7">
    <location>
        <begin position="307"/>
        <end position="317"/>
    </location>
</feature>
<dbReference type="Gene3D" id="2.130.10.10">
    <property type="entry name" value="YVTN repeat-like/Quinoprotein amine dehydrogenase"/>
    <property type="match status" value="4"/>
</dbReference>
<dbReference type="PROSITE" id="PS50082">
    <property type="entry name" value="WD_REPEATS_2"/>
    <property type="match status" value="9"/>
</dbReference>
<dbReference type="InterPro" id="IPR020472">
    <property type="entry name" value="WD40_PAC1"/>
</dbReference>
<evidence type="ECO:0000259" key="8">
    <source>
        <dbReference type="Pfam" id="PF04003"/>
    </source>
</evidence>
<dbReference type="PRINTS" id="PR00320">
    <property type="entry name" value="GPROTEINBRPT"/>
</dbReference>
<feature type="repeat" description="WD" evidence="6">
    <location>
        <begin position="663"/>
        <end position="695"/>
    </location>
</feature>
<dbReference type="SUPFAM" id="SSF50978">
    <property type="entry name" value="WD40 repeat-like"/>
    <property type="match status" value="2"/>
</dbReference>
<feature type="repeat" description="WD" evidence="6">
    <location>
        <begin position="402"/>
        <end position="442"/>
    </location>
</feature>
<evidence type="ECO:0000256" key="6">
    <source>
        <dbReference type="PROSITE-ProRule" id="PRU00221"/>
    </source>
</evidence>
<feature type="repeat" description="WD" evidence="6">
    <location>
        <begin position="579"/>
        <end position="620"/>
    </location>
</feature>
<comment type="caution">
    <text evidence="9">The sequence shown here is derived from an EMBL/GenBank/DDBJ whole genome shotgun (WGS) entry which is preliminary data.</text>
</comment>
<evidence type="ECO:0000256" key="2">
    <source>
        <dbReference type="ARBA" id="ARBA00022574"/>
    </source>
</evidence>
<feature type="repeat" description="WD" evidence="6">
    <location>
        <begin position="483"/>
        <end position="524"/>
    </location>
</feature>
<dbReference type="Proteomes" id="UP000541558">
    <property type="component" value="Unassembled WGS sequence"/>
</dbReference>
<protein>
    <recommendedName>
        <fullName evidence="8">Small-subunit processome Utp12 domain-containing protein</fullName>
    </recommendedName>
</protein>
<dbReference type="CDD" id="cd00200">
    <property type="entry name" value="WD40"/>
    <property type="match status" value="2"/>
</dbReference>
<dbReference type="InterPro" id="IPR001680">
    <property type="entry name" value="WD40_rpt"/>
</dbReference>
<keyword evidence="3" id="KW-0677">Repeat</keyword>
<dbReference type="GO" id="GO:0030515">
    <property type="term" value="F:snoRNA binding"/>
    <property type="evidence" value="ECO:0007669"/>
    <property type="project" value="TreeGrafter"/>
</dbReference>
<evidence type="ECO:0000313" key="9">
    <source>
        <dbReference type="EMBL" id="KAF5333061.1"/>
    </source>
</evidence>
<gene>
    <name evidence="9" type="ORF">D9611_002169</name>
</gene>
<evidence type="ECO:0000256" key="4">
    <source>
        <dbReference type="ARBA" id="ARBA00023242"/>
    </source>
</evidence>
<feature type="repeat" description="WD" evidence="6">
    <location>
        <begin position="621"/>
        <end position="653"/>
    </location>
</feature>
<dbReference type="GO" id="GO:0034388">
    <property type="term" value="C:Pwp2p-containing subcomplex of 90S preribosome"/>
    <property type="evidence" value="ECO:0007669"/>
    <property type="project" value="TreeGrafter"/>
</dbReference>
<feature type="repeat" description="WD" evidence="6">
    <location>
        <begin position="97"/>
        <end position="130"/>
    </location>
</feature>
<feature type="repeat" description="WD" evidence="6">
    <location>
        <begin position="169"/>
        <end position="192"/>
    </location>
</feature>
<dbReference type="InterPro" id="IPR019775">
    <property type="entry name" value="WD40_repeat_CS"/>
</dbReference>
<dbReference type="PROSITE" id="PS00678">
    <property type="entry name" value="WD_REPEATS_1"/>
    <property type="match status" value="3"/>
</dbReference>
<dbReference type="Pfam" id="PF25173">
    <property type="entry name" value="Beta-prop_WDR3_1st"/>
    <property type="match status" value="1"/>
</dbReference>
<dbReference type="InterPro" id="IPR007148">
    <property type="entry name" value="SSU_processome_Utp12"/>
</dbReference>
<evidence type="ECO:0000256" key="1">
    <source>
        <dbReference type="ARBA" id="ARBA00004604"/>
    </source>
</evidence>
<proteinExistence type="inferred from homology"/>
<comment type="subcellular location">
    <subcellularLocation>
        <location evidence="1">Nucleus</location>
        <location evidence="1">Nucleolus</location>
    </subcellularLocation>
</comment>
<dbReference type="SMART" id="SM00320">
    <property type="entry name" value="WD40"/>
    <property type="match status" value="12"/>
</dbReference>
<evidence type="ECO:0000256" key="7">
    <source>
        <dbReference type="SAM" id="MobiDB-lite"/>
    </source>
</evidence>
<dbReference type="GO" id="GO:0032040">
    <property type="term" value="C:small-subunit processome"/>
    <property type="evidence" value="ECO:0007669"/>
    <property type="project" value="TreeGrafter"/>
</dbReference>
<dbReference type="AlphaFoldDB" id="A0A8H5C1R8"/>
<evidence type="ECO:0000256" key="5">
    <source>
        <dbReference type="ARBA" id="ARBA00038229"/>
    </source>
</evidence>
<dbReference type="FunFam" id="2.130.10.10:FF:000178">
    <property type="entry name" value="WD repeat domain 3"/>
    <property type="match status" value="1"/>
</dbReference>
<keyword evidence="2 6" id="KW-0853">WD repeat</keyword>
<comment type="similarity">
    <text evidence="5">Belongs to the WD repeat WDR3/UTP12 family.</text>
</comment>
<keyword evidence="10" id="KW-1185">Reference proteome</keyword>
<dbReference type="Pfam" id="PF04003">
    <property type="entry name" value="Utp12"/>
    <property type="match status" value="1"/>
</dbReference>
<dbReference type="PANTHER" id="PTHR19853">
    <property type="entry name" value="WD REPEAT CONTAINING PROTEIN 3 WDR3"/>
    <property type="match status" value="1"/>
</dbReference>
<evidence type="ECO:0000256" key="3">
    <source>
        <dbReference type="ARBA" id="ARBA00022737"/>
    </source>
</evidence>
<sequence>MVQSYLRHGPTQAFGLVCSATSNAVFDGKLAYVPALEDVLVWDVKKGEMRSMWHETGHRSEVTCILRSPQPNFFAVGYADGSIRLWDSTNETVVTVFNGHKKSVTALAFDDRGTRLASGSQDTDLIVWDIVAEAGLYRLRGHRDQITGIKFLSTDESQPSSSKTAAPGLLLTSSKDTFLKLWDLTTHHCIQTVVAHRSEIWSLDVNPEQDLIFTGSGEGEVKAWRIDRDAVKDGLKETESGEIAKMIHPITNLPLGSNHRVSQISFHPKQPYVAFQSHDKSIEIFRIRDDEEVKKKLARRRKRAKEKKQEKGDKKGPEITAMEIDQDDEEVPFIDKFTPHVVVRASGKVRSFNFANETTSQKNIAELMVALSNNALEVYNIPQPTKSTEAPPEATRNHSVSLPGHRADVRSLCLSSDDRILASAANGSLKIWNMKTTACIRTMDCPNPVCTTFLPGDRHVAVGTKAGEILIFDVSSSSLIETVKAHTGTVWSLHVRKDGRALVSGSADKEVKFWDFEEKEGNEEISGRLLSLVHVRTLKMTDDVLSVRYSPDGKFLAVALLDSTVKVFYQDSLKFFLSLYGHKLPVLDMDISDDSKLIVTCSADKNVKIWGLDFGDCHKSIFAHEDSVMQVKFEKDSHYFWTVGKDKMLKYWDGDKFEGIQKLEGHHGEIWALALSHFGNFVVTGSHDKSIRVWEKLDEPLFLEEEREKELEKLYENGVADSLNRSDAPIGSGVEGAPAGEEAEVSAVTKQTAETLMAGEKIMEALDLADQEMEAFKEYYEAMAKLAEDDALRMQPPPRNPVLAAYDLEPDAYVLRVVEKVQSTALHDALLVLPFNKVVSLMAYLNMWAEKEWNIPLVSRILFFLLKTHHNQIVANRIMRTILIPLRRHLRAALQRQKGIIGYNLAALHFIKNKNDAERTAQFYEEEGLDEEKVKARIAEGKKRKRVVLA</sequence>
<dbReference type="Pfam" id="PF25172">
    <property type="entry name" value="Beta-prop_WDR3_2nd"/>
    <property type="match status" value="1"/>
</dbReference>
<accession>A0A8H5C1R8</accession>
<feature type="repeat" description="WD" evidence="6">
    <location>
        <begin position="193"/>
        <end position="227"/>
    </location>
</feature>
<organism evidence="9 10">
    <name type="scientific">Ephemerocybe angulata</name>
    <dbReference type="NCBI Taxonomy" id="980116"/>
    <lineage>
        <taxon>Eukaryota</taxon>
        <taxon>Fungi</taxon>
        <taxon>Dikarya</taxon>
        <taxon>Basidiomycota</taxon>
        <taxon>Agaricomycotina</taxon>
        <taxon>Agaricomycetes</taxon>
        <taxon>Agaricomycetidae</taxon>
        <taxon>Agaricales</taxon>
        <taxon>Agaricineae</taxon>
        <taxon>Psathyrellaceae</taxon>
        <taxon>Ephemerocybe</taxon>
    </lineage>
</organism>
<dbReference type="GO" id="GO:0030490">
    <property type="term" value="P:maturation of SSU-rRNA"/>
    <property type="evidence" value="ECO:0007669"/>
    <property type="project" value="TreeGrafter"/>
</dbReference>
<feature type="domain" description="Small-subunit processome Utp12" evidence="8">
    <location>
        <begin position="810"/>
        <end position="913"/>
    </location>
</feature>
<dbReference type="InterPro" id="IPR051570">
    <property type="entry name" value="TBC1_cilium_biogenesis"/>
</dbReference>
<dbReference type="EMBL" id="JAACJK010000109">
    <property type="protein sequence ID" value="KAF5333061.1"/>
    <property type="molecule type" value="Genomic_DNA"/>
</dbReference>
<reference evidence="9 10" key="1">
    <citation type="journal article" date="2020" name="ISME J.">
        <title>Uncovering the hidden diversity of litter-decomposition mechanisms in mushroom-forming fungi.</title>
        <authorList>
            <person name="Floudas D."/>
            <person name="Bentzer J."/>
            <person name="Ahren D."/>
            <person name="Johansson T."/>
            <person name="Persson P."/>
            <person name="Tunlid A."/>
        </authorList>
    </citation>
    <scope>NUCLEOTIDE SEQUENCE [LARGE SCALE GENOMIC DNA]</scope>
    <source>
        <strain evidence="9 10">CBS 175.51</strain>
    </source>
</reference>
<dbReference type="OrthoDB" id="407922at2759"/>
<feature type="region of interest" description="Disordered" evidence="7">
    <location>
        <begin position="299"/>
        <end position="319"/>
    </location>
</feature>
<keyword evidence="4" id="KW-0539">Nucleus</keyword>
<dbReference type="InterPro" id="IPR015943">
    <property type="entry name" value="WD40/YVTN_repeat-like_dom_sf"/>
</dbReference>
<dbReference type="PROSITE" id="PS50294">
    <property type="entry name" value="WD_REPEATS_REGION"/>
    <property type="match status" value="8"/>
</dbReference>
<dbReference type="PANTHER" id="PTHR19853:SF0">
    <property type="entry name" value="WD REPEAT-CONTAINING PROTEIN 3"/>
    <property type="match status" value="1"/>
</dbReference>